<dbReference type="SUPFAM" id="SSF56672">
    <property type="entry name" value="DNA/RNA polymerases"/>
    <property type="match status" value="1"/>
</dbReference>
<dbReference type="PROSITE" id="PS50878">
    <property type="entry name" value="RT_POL"/>
    <property type="match status" value="1"/>
</dbReference>
<dbReference type="Proteomes" id="UP001562425">
    <property type="component" value="Unassembled WGS sequence"/>
</dbReference>
<dbReference type="InterPro" id="IPR036691">
    <property type="entry name" value="Endo/exonu/phosph_ase_sf"/>
</dbReference>
<dbReference type="Gene3D" id="3.60.10.10">
    <property type="entry name" value="Endonuclease/exonuclease/phosphatase"/>
    <property type="match status" value="1"/>
</dbReference>
<keyword evidence="4" id="KW-1185">Reference proteome</keyword>
<sequence>QSQKSQIPPPIQLKLSSKKKRDELLAKKREKKELTTAILDKGTDKPVNIYISEVLTKRNRYLFKLARDLRRSDRINTKTINTIKQLKFNSENSLKLFYFNARSLNDKLTELEFLLDEANCRMDALMITETWSRPETEQSMCLSNYQCFFASRSTRRGGGSAIFIHNDIHCKPIHNYCDEHNSFIAVEVGDREKTVLVCVYRPPEPLSSSLDCFFQHLDTFLAAQACRTTIVTGDFNLDLLTTTTAVQRYTNIVLSNGFIFCGHRPTRFEACLDHILTNNTELQVAVQQLQYNLFDHDAMFIEATRTIDCISSGRVSFTKTDVNKLRLYLQQHPPNTSMQFSVEENYNVLLSQLRSGIEASSTQVRSRGTKQTHSKPWFDNELKQCIRTKNYCITGTWDVVREVLGSRRKSSKGISSRFSSTDDKQRCVDDANTYFAAAGKHLAENIPYTAMQPINPQTDQLLVLEPVPRTIVLQTIASLPASKSTGYDACQPNFFKACGEILADSVADVVNTSIRQSLVPNALKLSKVVPIPKTPAARNVSEFRPINIPSVTDKVLQKIVNKQLTEHLERNHLLSPRQYGFRPKSNTQSALFDAVVEIQRNCDQKLKVAAVFLDLSKAFDTCEKRILLRSLSELGVNGQSLRWFESFLGERQQYVCDNGLNSEPLLVDYGVVQGSIVGPTLFNCYVNNLKDLPLHGTLFMYADDIVLVYAASTYEELQSRMNEDLCHLCRWMNQHKLTVNIPKTKYMLFNAPSWTRLDVVYNGECIDYVDAFKYLGVWLDSGLKWTVHIEKLNKTLAQVAGVFKRVSSVLPTQTKRMLYFSLFYSHLIYGIAVWGTAGSTALNLLQTTQNKAIKNLFGYHYRTSTALIHSNNRFLS</sequence>
<organism evidence="3 4">
    <name type="scientific">Culex pipiens pipiens</name>
    <name type="common">Northern house mosquito</name>
    <dbReference type="NCBI Taxonomy" id="38569"/>
    <lineage>
        <taxon>Eukaryota</taxon>
        <taxon>Metazoa</taxon>
        <taxon>Ecdysozoa</taxon>
        <taxon>Arthropoda</taxon>
        <taxon>Hexapoda</taxon>
        <taxon>Insecta</taxon>
        <taxon>Pterygota</taxon>
        <taxon>Neoptera</taxon>
        <taxon>Endopterygota</taxon>
        <taxon>Diptera</taxon>
        <taxon>Nematocera</taxon>
        <taxon>Culicoidea</taxon>
        <taxon>Culicidae</taxon>
        <taxon>Culicinae</taxon>
        <taxon>Culicini</taxon>
        <taxon>Culex</taxon>
        <taxon>Culex</taxon>
    </lineage>
</organism>
<proteinExistence type="predicted"/>
<comment type="caution">
    <text evidence="3">The sequence shown here is derived from an EMBL/GenBank/DDBJ whole genome shotgun (WGS) entry which is preliminary data.</text>
</comment>
<feature type="non-terminal residue" evidence="3">
    <location>
        <position position="1"/>
    </location>
</feature>
<evidence type="ECO:0000313" key="3">
    <source>
        <dbReference type="EMBL" id="KAL1403407.1"/>
    </source>
</evidence>
<dbReference type="CDD" id="cd01650">
    <property type="entry name" value="RT_nLTR_like"/>
    <property type="match status" value="1"/>
</dbReference>
<dbReference type="GO" id="GO:0071897">
    <property type="term" value="P:DNA biosynthetic process"/>
    <property type="evidence" value="ECO:0007669"/>
    <property type="project" value="UniProtKB-ARBA"/>
</dbReference>
<reference evidence="3 4" key="1">
    <citation type="submission" date="2024-05" db="EMBL/GenBank/DDBJ databases">
        <title>Culex pipiens pipiens assembly and annotation.</title>
        <authorList>
            <person name="Alout H."/>
            <person name="Durand T."/>
        </authorList>
    </citation>
    <scope>NUCLEOTIDE SEQUENCE [LARGE SCALE GENOMIC DNA]</scope>
    <source>
        <strain evidence="3">HA-2024</strain>
        <tissue evidence="3">Whole body</tissue>
    </source>
</reference>
<dbReference type="Pfam" id="PF00078">
    <property type="entry name" value="RVT_1"/>
    <property type="match status" value="1"/>
</dbReference>
<dbReference type="InterPro" id="IPR000477">
    <property type="entry name" value="RT_dom"/>
</dbReference>
<feature type="transmembrane region" description="Helical" evidence="1">
    <location>
        <begin position="817"/>
        <end position="845"/>
    </location>
</feature>
<keyword evidence="1" id="KW-0812">Transmembrane</keyword>
<dbReference type="SUPFAM" id="SSF56219">
    <property type="entry name" value="DNase I-like"/>
    <property type="match status" value="1"/>
</dbReference>
<keyword evidence="1" id="KW-0472">Membrane</keyword>
<accession>A0ABD1DUI3</accession>
<protein>
    <recommendedName>
        <fullName evidence="2">Reverse transcriptase domain-containing protein</fullName>
    </recommendedName>
</protein>
<dbReference type="Pfam" id="PF03372">
    <property type="entry name" value="Exo_endo_phos"/>
    <property type="match status" value="1"/>
</dbReference>
<feature type="non-terminal residue" evidence="3">
    <location>
        <position position="876"/>
    </location>
</feature>
<evidence type="ECO:0000313" key="4">
    <source>
        <dbReference type="Proteomes" id="UP001562425"/>
    </source>
</evidence>
<dbReference type="EMBL" id="JBEHCU010001636">
    <property type="protein sequence ID" value="KAL1403407.1"/>
    <property type="molecule type" value="Genomic_DNA"/>
</dbReference>
<evidence type="ECO:0000256" key="1">
    <source>
        <dbReference type="SAM" id="Phobius"/>
    </source>
</evidence>
<dbReference type="InterPro" id="IPR043502">
    <property type="entry name" value="DNA/RNA_pol_sf"/>
</dbReference>
<dbReference type="InterPro" id="IPR005135">
    <property type="entry name" value="Endo/exonuclease/phosphatase"/>
</dbReference>
<dbReference type="PANTHER" id="PTHR33332">
    <property type="entry name" value="REVERSE TRANSCRIPTASE DOMAIN-CONTAINING PROTEIN"/>
    <property type="match status" value="1"/>
</dbReference>
<feature type="domain" description="Reverse transcriptase" evidence="2">
    <location>
        <begin position="512"/>
        <end position="779"/>
    </location>
</feature>
<keyword evidence="1" id="KW-1133">Transmembrane helix</keyword>
<dbReference type="AlphaFoldDB" id="A0ABD1DUI3"/>
<gene>
    <name evidence="3" type="ORF">pipiens_019378</name>
</gene>
<name>A0ABD1DUI3_CULPP</name>
<evidence type="ECO:0000259" key="2">
    <source>
        <dbReference type="PROSITE" id="PS50878"/>
    </source>
</evidence>